<dbReference type="Proteomes" id="UP000187059">
    <property type="component" value="Chromosome"/>
</dbReference>
<dbReference type="STRING" id="1250539.Ga0080574_TMP2229"/>
<dbReference type="RefSeq" id="WP_076698913.1">
    <property type="nucleotide sequence ID" value="NZ_CP015093.1"/>
</dbReference>
<evidence type="ECO:0000256" key="1">
    <source>
        <dbReference type="SAM" id="Phobius"/>
    </source>
</evidence>
<evidence type="ECO:0000313" key="2">
    <source>
        <dbReference type="EMBL" id="APZ52563.1"/>
    </source>
</evidence>
<name>A0A1P8UT29_9RHOB</name>
<feature type="transmembrane region" description="Helical" evidence="1">
    <location>
        <begin position="135"/>
        <end position="155"/>
    </location>
</feature>
<feature type="transmembrane region" description="Helical" evidence="1">
    <location>
        <begin position="102"/>
        <end position="123"/>
    </location>
</feature>
<dbReference type="Pfam" id="PF10011">
    <property type="entry name" value="DUF2254"/>
    <property type="match status" value="1"/>
</dbReference>
<keyword evidence="1" id="KW-1133">Transmembrane helix</keyword>
<accession>A0A1P8UT29</accession>
<proteinExistence type="predicted"/>
<organism evidence="2 3">
    <name type="scientific">Salipiger abyssi</name>
    <dbReference type="NCBI Taxonomy" id="1250539"/>
    <lineage>
        <taxon>Bacteria</taxon>
        <taxon>Pseudomonadati</taxon>
        <taxon>Pseudomonadota</taxon>
        <taxon>Alphaproteobacteria</taxon>
        <taxon>Rhodobacterales</taxon>
        <taxon>Roseobacteraceae</taxon>
        <taxon>Salipiger</taxon>
    </lineage>
</organism>
<feature type="transmembrane region" description="Helical" evidence="1">
    <location>
        <begin position="56"/>
        <end position="81"/>
    </location>
</feature>
<sequence length="411" mass="43348">MTASKALLLLLRLARSLAARVMLGAVVALAVAFLSPLVEPLIPESWAERFGPDTVVPILTILATTMLTVTTFSLSVMVQAFQSAASQATPRAYRLHLADTTTQTVLATFTGAFLYALTALVMFRTGFYSDAVSVVILGVTVLVIGAIVLAILRWIDHLSTLGSMDNTLDIVEQHARGPLRRAMAQPALGGLPLPPDAQIPDSARPLPAPQSGYVQFVDMRSLHERLAAANARLTLSAAPGQHVIAGAPLGWLLGDGAEPDGLSGCFTIGKTRTAEQDARFGIVVLSEIALRALSPGINDPGTAIDVSHRVTRLLAGIEAPGTTPPDYPRIEVPVVAAPDLIEDGYHPLIRAGAAHPEVIGVVLDSLATLEASDWPELARAARQAQGYALRHAKSALTVADDRDALARKYGG</sequence>
<protein>
    <submittedName>
        <fullName evidence="2">Putative membrane protein</fullName>
    </submittedName>
</protein>
<reference evidence="2 3" key="1">
    <citation type="submission" date="2016-04" db="EMBL/GenBank/DDBJ databases">
        <title>Deep-sea bacteria in the southern Pacific.</title>
        <authorList>
            <person name="Tang K."/>
        </authorList>
    </citation>
    <scope>NUCLEOTIDE SEQUENCE [LARGE SCALE GENOMIC DNA]</scope>
    <source>
        <strain evidence="2 3">JLT2014</strain>
    </source>
</reference>
<dbReference type="AlphaFoldDB" id="A0A1P8UT29"/>
<evidence type="ECO:0000313" key="3">
    <source>
        <dbReference type="Proteomes" id="UP000187059"/>
    </source>
</evidence>
<dbReference type="EMBL" id="CP015093">
    <property type="protein sequence ID" value="APZ52563.1"/>
    <property type="molecule type" value="Genomic_DNA"/>
</dbReference>
<dbReference type="OrthoDB" id="2955631at2"/>
<gene>
    <name evidence="2" type="ORF">Ga0080574_TMP2229</name>
</gene>
<dbReference type="InterPro" id="IPR018723">
    <property type="entry name" value="DUF2254_membrane"/>
</dbReference>
<dbReference type="KEGG" id="paby:Ga0080574_TMP2229"/>
<keyword evidence="1" id="KW-0812">Transmembrane</keyword>
<keyword evidence="1" id="KW-0472">Membrane</keyword>
<keyword evidence="3" id="KW-1185">Reference proteome</keyword>